<dbReference type="Proteomes" id="UP000234681">
    <property type="component" value="Chromosome 16"/>
</dbReference>
<gene>
    <name evidence="1" type="primary">RGD1305689</name>
    <name evidence="1" type="ORF">rCG_39175</name>
</gene>
<protein>
    <submittedName>
        <fullName evidence="1">Similar to DNA segment, Chr 14, ERATO Doi 449, expressed, isoform CRA_c</fullName>
    </submittedName>
</protein>
<accession>A6KMI3</accession>
<sequence>MLGPWEVALLGGVVLLWRPGFEVSYISSSLTSVKRSPLGCLKIKM</sequence>
<name>A6KMI3_RAT</name>
<organism evidence="1 2">
    <name type="scientific">Rattus norvegicus</name>
    <name type="common">Rat</name>
    <dbReference type="NCBI Taxonomy" id="10116"/>
    <lineage>
        <taxon>Eukaryota</taxon>
        <taxon>Metazoa</taxon>
        <taxon>Chordata</taxon>
        <taxon>Craniata</taxon>
        <taxon>Vertebrata</taxon>
        <taxon>Euteleostomi</taxon>
        <taxon>Mammalia</taxon>
        <taxon>Eutheria</taxon>
        <taxon>Euarchontoglires</taxon>
        <taxon>Glires</taxon>
        <taxon>Rodentia</taxon>
        <taxon>Myomorpha</taxon>
        <taxon>Muroidea</taxon>
        <taxon>Muridae</taxon>
        <taxon>Murinae</taxon>
        <taxon>Rattus</taxon>
    </lineage>
</organism>
<proteinExistence type="predicted"/>
<dbReference type="EMBL" id="CH474067">
    <property type="protein sequence ID" value="EDL75085.1"/>
    <property type="molecule type" value="Genomic_DNA"/>
</dbReference>
<evidence type="ECO:0000313" key="1">
    <source>
        <dbReference type="EMBL" id="EDL75085.1"/>
    </source>
</evidence>
<evidence type="ECO:0000313" key="2">
    <source>
        <dbReference type="Proteomes" id="UP000234681"/>
    </source>
</evidence>
<reference evidence="1 2" key="1">
    <citation type="submission" date="2005-09" db="EMBL/GenBank/DDBJ databases">
        <authorList>
            <person name="Mural R.J."/>
            <person name="Li P.W."/>
            <person name="Adams M.D."/>
            <person name="Amanatides P.G."/>
            <person name="Baden-Tillson H."/>
            <person name="Barnstead M."/>
            <person name="Chin S.H."/>
            <person name="Dew I."/>
            <person name="Evans C.A."/>
            <person name="Ferriera S."/>
            <person name="Flanigan M."/>
            <person name="Fosler C."/>
            <person name="Glodek A."/>
            <person name="Gu Z."/>
            <person name="Holt R.A."/>
            <person name="Jennings D."/>
            <person name="Kraft C.L."/>
            <person name="Lu F."/>
            <person name="Nguyen T."/>
            <person name="Nusskern D.R."/>
            <person name="Pfannkoch C.M."/>
            <person name="Sitter C."/>
            <person name="Sutton G.G."/>
            <person name="Venter J.C."/>
            <person name="Wang Z."/>
            <person name="Woodage T."/>
            <person name="Zheng X.H."/>
            <person name="Zhong F."/>
        </authorList>
    </citation>
    <scope>NUCLEOTIDE SEQUENCE [LARGE SCALE GENOMIC DNA]</scope>
    <source>
        <strain>BN</strain>
        <strain evidence="2">Sprague-Dawley</strain>
    </source>
</reference>
<dbReference type="AlphaFoldDB" id="A6KMI3"/>